<gene>
    <name evidence="3" type="ORF">AArc1_2341</name>
    <name evidence="4" type="ORF">AArcMg_1276</name>
</gene>
<dbReference type="Pfam" id="PF00582">
    <property type="entry name" value="Usp"/>
    <property type="match status" value="1"/>
</dbReference>
<dbReference type="GeneID" id="37641766"/>
<dbReference type="RefSeq" id="WP_117364701.1">
    <property type="nucleotide sequence ID" value="NZ_CP024047.1"/>
</dbReference>
<comment type="similarity">
    <text evidence="1">Belongs to the universal stress protein A family.</text>
</comment>
<feature type="domain" description="UspA" evidence="2">
    <location>
        <begin position="1"/>
        <end position="137"/>
    </location>
</feature>
<evidence type="ECO:0000313" key="5">
    <source>
        <dbReference type="Proteomes" id="UP000258613"/>
    </source>
</evidence>
<evidence type="ECO:0000313" key="3">
    <source>
        <dbReference type="EMBL" id="AXR78656.1"/>
    </source>
</evidence>
<sequence length="140" mass="14822">MYQNLLLGTDNSDGARRATDHAIALADRLGATLHIVSVAEEGPFSAEKRDEMRTDLEGEAADAIEEAARAAREADLEVTTTVLEGVAQEEIVAFATENPVDMIVIGTSGRSGLDHLVLGSVAEEVVRNAPIPVVTVRVEA</sequence>
<dbReference type="Proteomes" id="UP000258613">
    <property type="component" value="Chromosome"/>
</dbReference>
<protein>
    <submittedName>
        <fullName evidence="3">Nucleotide-binding protein, UspA family</fullName>
    </submittedName>
    <submittedName>
        <fullName evidence="4">Universal stress protein</fullName>
    </submittedName>
</protein>
<dbReference type="CDD" id="cd00293">
    <property type="entry name" value="USP-like"/>
    <property type="match status" value="1"/>
</dbReference>
<dbReference type="SUPFAM" id="SSF52402">
    <property type="entry name" value="Adenine nucleotide alpha hydrolases-like"/>
    <property type="match status" value="1"/>
</dbReference>
<evidence type="ECO:0000313" key="4">
    <source>
        <dbReference type="EMBL" id="AXR81292.1"/>
    </source>
</evidence>
<dbReference type="Proteomes" id="UP000258707">
    <property type="component" value="Chromosome"/>
</dbReference>
<dbReference type="PANTHER" id="PTHR46268:SF6">
    <property type="entry name" value="UNIVERSAL STRESS PROTEIN UP12"/>
    <property type="match status" value="1"/>
</dbReference>
<accession>A0A346PP47</accession>
<reference evidence="6" key="1">
    <citation type="submission" date="2017-10" db="EMBL/GenBank/DDBJ databases">
        <title>Phenotypic and genomic properties of facultatively anaerobic sulfur-reducing natronoarchaea from hypersaline soda lakes.</title>
        <authorList>
            <person name="Sorokin D.Y."/>
            <person name="Kublanov I.V."/>
            <person name="Roman P."/>
            <person name="Sinninghe Damste J.S."/>
            <person name="Golyshin P.N."/>
            <person name="Rojo D."/>
            <person name="Ciordia S."/>
            <person name="Mena Md.C."/>
            <person name="Ferrer M."/>
            <person name="Messina E."/>
            <person name="Smedile F."/>
            <person name="La Spada G."/>
            <person name="La Cono V."/>
            <person name="Yakimov M.M."/>
        </authorList>
    </citation>
    <scope>NUCLEOTIDE SEQUENCE [LARGE SCALE GENOMIC DNA]</scope>
    <source>
        <strain evidence="6">AArc1</strain>
    </source>
</reference>
<dbReference type="KEGG" id="nan:AArc1_2341"/>
<dbReference type="InterPro" id="IPR006015">
    <property type="entry name" value="Universal_stress_UspA"/>
</dbReference>
<reference evidence="4" key="3">
    <citation type="journal article" date="2019" name="Int. J. Syst. Evol. Microbiol.">
        <title>Natronolimnobius sulfurireducens sp. nov. and Halalkaliarchaeum desulfuricum gen. nov., sp. nov., the first sulfur-respiring alkaliphilic haloarchaea from hypersaline alkaline lakes.</title>
        <authorList>
            <person name="Sorokin D.Y."/>
            <person name="Yakimov M."/>
            <person name="Messina E."/>
            <person name="Merkel A.Y."/>
            <person name="Bale N.J."/>
            <person name="Sinninghe Damste J.S."/>
        </authorList>
    </citation>
    <scope>NUCLEOTIDE SEQUENCE</scope>
    <source>
        <strain evidence="4">AArc-Mg</strain>
        <strain evidence="3">AArc1</strain>
    </source>
</reference>
<keyword evidence="5" id="KW-1185">Reference proteome</keyword>
<name>A0A346PP47_9EURY</name>
<accession>A0A346PGL1</accession>
<dbReference type="InterPro" id="IPR014729">
    <property type="entry name" value="Rossmann-like_a/b/a_fold"/>
</dbReference>
<proteinExistence type="inferred from homology"/>
<dbReference type="OrthoDB" id="105697at2157"/>
<dbReference type="Gene3D" id="3.40.50.620">
    <property type="entry name" value="HUPs"/>
    <property type="match status" value="1"/>
</dbReference>
<dbReference type="InterPro" id="IPR006016">
    <property type="entry name" value="UspA"/>
</dbReference>
<reference evidence="5" key="2">
    <citation type="submission" date="2018-02" db="EMBL/GenBank/DDBJ databases">
        <title>Phenotypic and genomic properties of facultatively anaerobic sulfur-reducing natronoarchaea from hypersaline soda lakes.</title>
        <authorList>
            <person name="Sorokin D.Y."/>
            <person name="Kublanov I.V."/>
            <person name="Roman P."/>
            <person name="Sinninghe Damste J.S."/>
            <person name="Golyshin P.N."/>
            <person name="Rojo D."/>
            <person name="Ciordia S."/>
            <person name="Mena M.D.C."/>
            <person name="Ferrer M."/>
            <person name="Messina E."/>
            <person name="Smedile F."/>
            <person name="La Spada G."/>
            <person name="La Cono V."/>
            <person name="Yakimov M.M."/>
        </authorList>
    </citation>
    <scope>NUCLEOTIDE SEQUENCE [LARGE SCALE GENOMIC DNA]</scope>
    <source>
        <strain evidence="5">AArc-Mg</strain>
    </source>
</reference>
<evidence type="ECO:0000259" key="2">
    <source>
        <dbReference type="Pfam" id="PF00582"/>
    </source>
</evidence>
<dbReference type="EMBL" id="CP024047">
    <property type="protein sequence ID" value="AXR78656.1"/>
    <property type="molecule type" value="Genomic_DNA"/>
</dbReference>
<organism evidence="4 5">
    <name type="scientific">Natrarchaeobaculum sulfurireducens</name>
    <dbReference type="NCBI Taxonomy" id="2044521"/>
    <lineage>
        <taxon>Archaea</taxon>
        <taxon>Methanobacteriati</taxon>
        <taxon>Methanobacteriota</taxon>
        <taxon>Stenosarchaea group</taxon>
        <taxon>Halobacteria</taxon>
        <taxon>Halobacteriales</taxon>
        <taxon>Natrialbaceae</taxon>
        <taxon>Natrarchaeobaculum</taxon>
    </lineage>
</organism>
<dbReference type="PRINTS" id="PR01438">
    <property type="entry name" value="UNVRSLSTRESS"/>
</dbReference>
<dbReference type="KEGG" id="nag:AArcMg_1276"/>
<dbReference type="AlphaFoldDB" id="A0A346PP47"/>
<dbReference type="PANTHER" id="PTHR46268">
    <property type="entry name" value="STRESS RESPONSE PROTEIN NHAX"/>
    <property type="match status" value="1"/>
</dbReference>
<evidence type="ECO:0000313" key="6">
    <source>
        <dbReference type="Proteomes" id="UP000258707"/>
    </source>
</evidence>
<dbReference type="EMBL" id="CP027033">
    <property type="protein sequence ID" value="AXR81292.1"/>
    <property type="molecule type" value="Genomic_DNA"/>
</dbReference>
<evidence type="ECO:0000256" key="1">
    <source>
        <dbReference type="ARBA" id="ARBA00008791"/>
    </source>
</evidence>